<dbReference type="GO" id="GO:0009066">
    <property type="term" value="P:aspartate family amino acid metabolic process"/>
    <property type="evidence" value="ECO:0007669"/>
    <property type="project" value="UniProtKB-ARBA"/>
</dbReference>
<dbReference type="InterPro" id="IPR036152">
    <property type="entry name" value="Asp/glu_Ase-like_sf"/>
</dbReference>
<dbReference type="GO" id="GO:0048731">
    <property type="term" value="P:system development"/>
    <property type="evidence" value="ECO:0007669"/>
    <property type="project" value="UniProtKB-ARBA"/>
</dbReference>
<evidence type="ECO:0000256" key="10">
    <source>
        <dbReference type="ARBA" id="ARBA00023212"/>
    </source>
</evidence>
<keyword evidence="11" id="KW-0040">ANK repeat</keyword>
<dbReference type="SMART" id="SM00129">
    <property type="entry name" value="KISc"/>
    <property type="match status" value="1"/>
</dbReference>
<feature type="region of interest" description="Disordered" evidence="15">
    <location>
        <begin position="1482"/>
        <end position="1503"/>
    </location>
</feature>
<keyword evidence="7" id="KW-0378">Hydrolase</keyword>
<feature type="region of interest" description="Disordered" evidence="15">
    <location>
        <begin position="1327"/>
        <end position="1395"/>
    </location>
</feature>
<dbReference type="GO" id="GO:0004067">
    <property type="term" value="F:asparaginase activity"/>
    <property type="evidence" value="ECO:0007669"/>
    <property type="project" value="UniProtKB-UniRule"/>
</dbReference>
<dbReference type="InterPro" id="IPR036770">
    <property type="entry name" value="Ankyrin_rpt-contain_sf"/>
</dbReference>
<feature type="compositionally biased region" description="Low complexity" evidence="15">
    <location>
        <begin position="2036"/>
        <end position="2046"/>
    </location>
</feature>
<feature type="compositionally biased region" description="Polar residues" evidence="15">
    <location>
        <begin position="1348"/>
        <end position="1364"/>
    </location>
</feature>
<dbReference type="FunFam" id="3.40.50.40:FF:000001">
    <property type="entry name" value="L-asparaginase 1"/>
    <property type="match status" value="1"/>
</dbReference>
<evidence type="ECO:0000256" key="15">
    <source>
        <dbReference type="SAM" id="MobiDB-lite"/>
    </source>
</evidence>
<dbReference type="EC" id="3.5.1.1" evidence="2"/>
<keyword evidence="18" id="KW-1185">Reference proteome</keyword>
<evidence type="ECO:0000256" key="5">
    <source>
        <dbReference type="ARBA" id="ARBA00022701"/>
    </source>
</evidence>
<organism evidence="17 18">
    <name type="scientific">Clarias magur</name>
    <name type="common">Asian catfish</name>
    <name type="synonym">Macropteronotus magur</name>
    <dbReference type="NCBI Taxonomy" id="1594786"/>
    <lineage>
        <taxon>Eukaryota</taxon>
        <taxon>Metazoa</taxon>
        <taxon>Chordata</taxon>
        <taxon>Craniata</taxon>
        <taxon>Vertebrata</taxon>
        <taxon>Euteleostomi</taxon>
        <taxon>Actinopterygii</taxon>
        <taxon>Neopterygii</taxon>
        <taxon>Teleostei</taxon>
        <taxon>Ostariophysi</taxon>
        <taxon>Siluriformes</taxon>
        <taxon>Clariidae</taxon>
        <taxon>Clarias</taxon>
    </lineage>
</organism>
<dbReference type="InterPro" id="IPR027640">
    <property type="entry name" value="Kinesin-like_fam"/>
</dbReference>
<comment type="similarity">
    <text evidence="12">Belongs to the TRAFAC class myosin-kinesin ATPase superfamily. Kinesin family.</text>
</comment>
<keyword evidence="9 12" id="KW-0505">Motor protein</keyword>
<feature type="binding site" evidence="12">
    <location>
        <begin position="927"/>
        <end position="934"/>
    </location>
    <ligand>
        <name>ATP</name>
        <dbReference type="ChEBI" id="CHEBI:30616"/>
    </ligand>
</feature>
<feature type="compositionally biased region" description="Polar residues" evidence="15">
    <location>
        <begin position="2009"/>
        <end position="2026"/>
    </location>
</feature>
<dbReference type="InterPro" id="IPR037152">
    <property type="entry name" value="L-asparaginase_N_sf"/>
</dbReference>
<dbReference type="InterPro" id="IPR041725">
    <property type="entry name" value="L-asparaginase_I"/>
</dbReference>
<dbReference type="Gene3D" id="3.40.850.10">
    <property type="entry name" value="Kinesin motor domain"/>
    <property type="match status" value="1"/>
</dbReference>
<evidence type="ECO:0000313" key="18">
    <source>
        <dbReference type="Proteomes" id="UP000727407"/>
    </source>
</evidence>
<evidence type="ECO:0000256" key="8">
    <source>
        <dbReference type="ARBA" id="ARBA00022840"/>
    </source>
</evidence>
<dbReference type="GO" id="GO:0005524">
    <property type="term" value="F:ATP binding"/>
    <property type="evidence" value="ECO:0007669"/>
    <property type="project" value="UniProtKB-UniRule"/>
</dbReference>
<dbReference type="GO" id="GO:0003777">
    <property type="term" value="F:microtubule motor activity"/>
    <property type="evidence" value="ECO:0007669"/>
    <property type="project" value="InterPro"/>
</dbReference>
<dbReference type="Proteomes" id="UP000727407">
    <property type="component" value="Unassembled WGS sequence"/>
</dbReference>
<dbReference type="PROSITE" id="PS51732">
    <property type="entry name" value="ASN_GLN_ASE_3"/>
    <property type="match status" value="1"/>
</dbReference>
<dbReference type="InterPro" id="IPR027474">
    <property type="entry name" value="L-asparaginase_N"/>
</dbReference>
<dbReference type="SMART" id="SM00870">
    <property type="entry name" value="Asparaginase"/>
    <property type="match status" value="1"/>
</dbReference>
<dbReference type="PROSITE" id="PS50088">
    <property type="entry name" value="ANK_REPEAT"/>
    <property type="match status" value="2"/>
</dbReference>
<feature type="active site" evidence="13">
    <location>
        <position position="15"/>
    </location>
</feature>
<dbReference type="OrthoDB" id="8862460at2759"/>
<dbReference type="InterPro" id="IPR027473">
    <property type="entry name" value="L-asparaginase_C"/>
</dbReference>
<dbReference type="InterPro" id="IPR057090">
    <property type="entry name" value="HTH_KIF26A_B_1st"/>
</dbReference>
<feature type="region of interest" description="Disordered" evidence="15">
    <location>
        <begin position="706"/>
        <end position="743"/>
    </location>
</feature>
<dbReference type="PIRSF" id="PIRSF500176">
    <property type="entry name" value="L_ASNase"/>
    <property type="match status" value="1"/>
</dbReference>
<comment type="caution">
    <text evidence="17">The sequence shown here is derived from an EMBL/GenBank/DDBJ whole genome shotgun (WGS) entry which is preliminary data.</text>
</comment>
<evidence type="ECO:0000256" key="4">
    <source>
        <dbReference type="ARBA" id="ARBA00022553"/>
    </source>
</evidence>
<keyword evidence="6 12" id="KW-0547">Nucleotide-binding</keyword>
<dbReference type="InterPro" id="IPR036961">
    <property type="entry name" value="Kinesin_motor_dom_sf"/>
</dbReference>
<feature type="non-terminal residue" evidence="17">
    <location>
        <position position="1"/>
    </location>
</feature>
<dbReference type="CDD" id="cd00106">
    <property type="entry name" value="KISc"/>
    <property type="match status" value="1"/>
</dbReference>
<sequence>KNYEKYDGFVILHGTDTMAYTASALSFMCEHLGKPVILTGSQVPIYEMRNDGRDNLLGALLIAGQFVIPEVCLYFHHKLFRGNRVTKVDAGSFDAFNSPNLAPLANAEVDIKINWDTVWRASTTAKFRVNTQMNRNVGLLRLFPGITADTVRAFLQPPMEGIVLETYGSGNAPDNRADLLQEFRKATERGVIIVNCSQCLRGSVTTSYATGKALCDAGLVPGGDMTPEAALSKLSYVLARKDLATQEKKKMLSRNLRGEMIAHLEGAKLTLSDSRFIQVIAKSLSISCKEELEAIRDALTPTLACAAAKIGDIEALEAIKEMGANMSMEDYDGRTPLHIAASEGHFKLVQYLLSQGATVYAKDRYGNTPLLNAVRFRHKDVVKLLRKTGAHFSRDEMEGAGTELCSLAANADLEGLEIWHLAGADLTMPSYNGQIAIEVAMQFGNEEVVQFLQQAAQYRPQGTEAHWDDVVLQQPTVEGSPDAESSSCSSSEPSPRQRRCASRPQPEGARSVSITETDRGDFTKAPDLCKQCQVTVAELKRQALALTEPTSLQDPGFATFLFDQLQMPDWPVQGGHEGAKCPVCATPIQQLRQQALQALLCTGADLPVVPALTSKIFPAESTGVATHGVLTLSSRPSASRIPHPAHSIHSMVPVMEQRRGLGWASSTKPSVQVTVGGGALSGTLSSVTIQAQQYLEGMWSISRVNNFLPQPSPTHGPAAEPDQPAPHSDTASSSVSINSSKQRSPVQFGSAVTLSSTQPTSTTTSFFIRAAQKLNLSSKRKKTQPPMLQPPEPSVYPSNFSSILQLSPPPAPPCLLRASSKAKENPGMGKVKVMVRICPSLGIQDSSESMSFLKVDQRKKQLTLYEPSLLTQPSPGHRRTPLAAPKMFTFDAVFTQDASQAEVCSGTVAEIIQSVVNGADGCIFSFGHVKLGKTYTMIGKDSSSQSLGIAPCAISWLFKLISERREKTGTRFSVRVSAVEIHGKDEGLQDLLSDVSTGSLQDGQSPGVYLLEDPICGTQLQNHSELRAPTAEKAAFFLDAALAARSTSHPDTDEEDRRNSHMLFTLHIYQYRMEKSGKGGMSGGRSRLHLIDLGSCEKVLSKSRDGGGGLCLSLTALGNVILALTNGAKHVPYRDSKLTMLLRDSLGNINCRTTMIAHVSDSPGHYADSLTTIQLASRIHRMRKKKSKYASSSSGGESSCDEGRIRRPPHLRPFHPRTVALDPDLPSLLSDPDYSSSSEQSCDTVIYVGPGGAAISDRELSDNEGPPAFVPIIPSLNRKQRGKEGQTDRDHFKCNTFAELQERLECIDGSEEPSTFVGEDRATQVNPKTDIISIKPKEGSISVAPKTPTKTSSSQQDSILSKQPLSAHGKLPGSPKHKTKNEHSKWQNASMSDGDMPMTALCIKADSEKGLATDSLTPCSTGKQNKSVTFENSEPVVREKVFSNKKQLPKPAPPHPQQRDSARGNNESEDKAAIRIPPIGMSHQVQKQSGSGGSSPLLSRVHHLNPKTPLEVCQLKSTLRERDILRTTVTLQQPVELNGEDELVFTLVEELSIGSILDNGRPSSIISFNSDCSVQALASGSRPVSIISSINDEFDAYTSSVGASQVNIEMVTPFTEETFVSLDSRGSSISSWLSEVSVCTLESEGAQSADVFLPDDVQIDPGSAFYLDSLGMFQTSPQKEPNNSLNDSGFSFSELDSDSATSSKLSLSKCSSSPESTNPSIRNTLKMAKPNNINSSPTQTLQDPYSVHCSLPRKMKPTSSAGQTCSISESSNGSSWRREPLRLEGKSDDPWYRKENMAELSMASISSPSKQLKNGMSGIPTRKVGMDFNSISRIPTAYVSTSSQRVVDGCEKSSVVKKVETPSKMPQLRRGATTLGTVPVLHTSADVKGSFDIESSGNWKFSSLEKNGKANKQDISMLPGGILPPPPPVRKSSLDQKNRILLPPSALKSVCETGKSLVLRPAKSEDEFDLRYKGDSHSLKASNLRFDHSLLKTTSSLKARGARGDTGQMYGSQVSLERSDSLTSLGSKPVLSRENSGASLGGKSSKSVTKFGSPVATCSPITTSPNPNVNQFNMGKNGPIKNSLNARPVPVNGNKARTLSASNSKALSSSTKSLTTSATRNASLPPSGKSALPRAVAGCNGKSTRGTIMGTKQAMRATNSRVGELASGSPTGKQPRGSGDSDSGNDSGVNLNEDKHTPIPILPSPYSKITAPRRPQRYSSGHGSDNSSVLSGELPPAMGRTALFYHSGGSSGYESMIRDSEATGSASSAHDSMSESGVSSNMRLRSSKPPKKRSNGIQRRRLIPAPLPDTSSLGMTAGNTGQWVDLPPISGPLKEPFEIKVYEIDDVERLQRRRQEQPTEQTVQDVDKGLLYFNTKLKDVERRQQQVRDLRTKHGTLKEELEDTKARLMMDPRKWIGE</sequence>
<dbReference type="PANTHER" id="PTHR21608">
    <property type="entry name" value="KINESIN-LIKE PROTEIN CG14535"/>
    <property type="match status" value="1"/>
</dbReference>
<name>A0A8J5C8K0_CLAMG</name>
<dbReference type="Pfam" id="PF17763">
    <property type="entry name" value="Asparaginase_C"/>
    <property type="match status" value="1"/>
</dbReference>
<evidence type="ECO:0000256" key="14">
    <source>
        <dbReference type="SAM" id="Coils"/>
    </source>
</evidence>
<dbReference type="Pfam" id="PF00225">
    <property type="entry name" value="Kinesin"/>
    <property type="match status" value="1"/>
</dbReference>
<dbReference type="SUPFAM" id="SSF53774">
    <property type="entry name" value="Glutaminase/Asparaginase"/>
    <property type="match status" value="1"/>
</dbReference>
<accession>A0A8J5C8K0</accession>
<dbReference type="PANTHER" id="PTHR21608:SF6">
    <property type="entry name" value="KINESIN-LIKE PROTEIN KIF26A"/>
    <property type="match status" value="1"/>
</dbReference>
<feature type="domain" description="Kinesin motor" evidence="16">
    <location>
        <begin position="830"/>
        <end position="1182"/>
    </location>
</feature>
<dbReference type="GO" id="GO:0008017">
    <property type="term" value="F:microtubule binding"/>
    <property type="evidence" value="ECO:0007669"/>
    <property type="project" value="InterPro"/>
</dbReference>
<evidence type="ECO:0000256" key="7">
    <source>
        <dbReference type="ARBA" id="ARBA00022801"/>
    </source>
</evidence>
<dbReference type="Pfam" id="PF12796">
    <property type="entry name" value="Ank_2"/>
    <property type="match status" value="1"/>
</dbReference>
<dbReference type="InterPro" id="IPR001752">
    <property type="entry name" value="Kinesin_motor_dom"/>
</dbReference>
<gene>
    <name evidence="17" type="ORF">DAT39_000710</name>
</gene>
<dbReference type="PROSITE" id="PS50067">
    <property type="entry name" value="KINESIN_MOTOR_2"/>
    <property type="match status" value="1"/>
</dbReference>
<dbReference type="PROSITE" id="PS50297">
    <property type="entry name" value="ANK_REP_REGION"/>
    <property type="match status" value="2"/>
</dbReference>
<feature type="compositionally biased region" description="Basic residues" evidence="15">
    <location>
        <begin position="2285"/>
        <end position="2298"/>
    </location>
</feature>
<evidence type="ECO:0000313" key="17">
    <source>
        <dbReference type="EMBL" id="KAF5909685.1"/>
    </source>
</evidence>
<dbReference type="FunFam" id="3.40.850.10:FF:000015">
    <property type="entry name" value="Kinesin family member 26A"/>
    <property type="match status" value="1"/>
</dbReference>
<feature type="compositionally biased region" description="Low complexity" evidence="15">
    <location>
        <begin position="1221"/>
        <end position="1238"/>
    </location>
</feature>
<keyword evidence="3" id="KW-0963">Cytoplasm</keyword>
<feature type="region of interest" description="Disordered" evidence="15">
    <location>
        <begin position="1183"/>
        <end position="1239"/>
    </location>
</feature>
<dbReference type="EMBL" id="QNUK01000003">
    <property type="protein sequence ID" value="KAF5909685.1"/>
    <property type="molecule type" value="Genomic_DNA"/>
</dbReference>
<dbReference type="InterPro" id="IPR027417">
    <property type="entry name" value="P-loop_NTPase"/>
</dbReference>
<dbReference type="InterPro" id="IPR006034">
    <property type="entry name" value="Asparaginase/glutaminase-like"/>
</dbReference>
<feature type="coiled-coil region" evidence="14">
    <location>
        <begin position="2380"/>
        <end position="2407"/>
    </location>
</feature>
<keyword evidence="8 12" id="KW-0067">ATP-binding</keyword>
<keyword evidence="5" id="KW-0493">Microtubule</keyword>
<dbReference type="GO" id="GO:0005874">
    <property type="term" value="C:microtubule"/>
    <property type="evidence" value="ECO:0007669"/>
    <property type="project" value="UniProtKB-KW"/>
</dbReference>
<dbReference type="CDD" id="cd08963">
    <property type="entry name" value="L-asparaginase_I"/>
    <property type="match status" value="1"/>
</dbReference>
<comment type="subcellular location">
    <subcellularLocation>
        <location evidence="1">Cytoplasm</location>
        <location evidence="1">Cytoskeleton</location>
    </subcellularLocation>
</comment>
<feature type="region of interest" description="Disordered" evidence="15">
    <location>
        <begin position="1704"/>
        <end position="1779"/>
    </location>
</feature>
<dbReference type="GO" id="GO:0007018">
    <property type="term" value="P:microtubule-based movement"/>
    <property type="evidence" value="ECO:0007669"/>
    <property type="project" value="InterPro"/>
</dbReference>
<dbReference type="InterPro" id="IPR002110">
    <property type="entry name" value="Ankyrin_rpt"/>
</dbReference>
<feature type="compositionally biased region" description="Basic and acidic residues" evidence="15">
    <location>
        <begin position="1457"/>
        <end position="1469"/>
    </location>
</feature>
<feature type="repeat" description="ANK" evidence="11">
    <location>
        <begin position="365"/>
        <end position="397"/>
    </location>
</feature>
<dbReference type="Pfam" id="PF23081">
    <property type="entry name" value="HTH_KIF26A_B_1st"/>
    <property type="match status" value="1"/>
</dbReference>
<evidence type="ECO:0000256" key="11">
    <source>
        <dbReference type="PROSITE-ProRule" id="PRU00023"/>
    </source>
</evidence>
<feature type="compositionally biased region" description="Polar residues" evidence="15">
    <location>
        <begin position="1731"/>
        <end position="1743"/>
    </location>
</feature>
<evidence type="ECO:0000256" key="6">
    <source>
        <dbReference type="ARBA" id="ARBA00022741"/>
    </source>
</evidence>
<dbReference type="PROSITE" id="PS00917">
    <property type="entry name" value="ASN_GLN_ASE_2"/>
    <property type="match status" value="1"/>
</dbReference>
<evidence type="ECO:0000256" key="13">
    <source>
        <dbReference type="PROSITE-ProRule" id="PRU10100"/>
    </source>
</evidence>
<keyword evidence="10" id="KW-0206">Cytoskeleton</keyword>
<dbReference type="PRINTS" id="PR00380">
    <property type="entry name" value="KINESINHEAVY"/>
</dbReference>
<feature type="region of interest" description="Disordered" evidence="15">
    <location>
        <begin position="1997"/>
        <end position="2046"/>
    </location>
</feature>
<dbReference type="Pfam" id="PF00710">
    <property type="entry name" value="Asparaginase"/>
    <property type="match status" value="1"/>
</dbReference>
<dbReference type="SUPFAM" id="SSF52540">
    <property type="entry name" value="P-loop containing nucleoside triphosphate hydrolases"/>
    <property type="match status" value="1"/>
</dbReference>
<feature type="compositionally biased region" description="Low complexity" evidence="15">
    <location>
        <begin position="2177"/>
        <end position="2188"/>
    </location>
</feature>
<feature type="compositionally biased region" description="Polar residues" evidence="15">
    <location>
        <begin position="1414"/>
        <end position="1432"/>
    </location>
</feature>
<feature type="region of interest" description="Disordered" evidence="15">
    <location>
        <begin position="477"/>
        <end position="519"/>
    </location>
</feature>
<feature type="non-terminal residue" evidence="17">
    <location>
        <position position="2418"/>
    </location>
</feature>
<feature type="compositionally biased region" description="Basic residues" evidence="15">
    <location>
        <begin position="1206"/>
        <end position="1215"/>
    </location>
</feature>
<evidence type="ECO:0000256" key="9">
    <source>
        <dbReference type="ARBA" id="ARBA00023175"/>
    </source>
</evidence>
<feature type="compositionally biased region" description="Polar residues" evidence="15">
    <location>
        <begin position="729"/>
        <end position="743"/>
    </location>
</feature>
<reference evidence="17" key="1">
    <citation type="submission" date="2020-07" db="EMBL/GenBank/DDBJ databases">
        <title>Clarias magur genome sequencing, assembly and annotation.</title>
        <authorList>
            <person name="Kushwaha B."/>
            <person name="Kumar R."/>
            <person name="Das P."/>
            <person name="Joshi C.G."/>
            <person name="Kumar D."/>
            <person name="Nagpure N.S."/>
            <person name="Pandey M."/>
            <person name="Agarwal S."/>
            <person name="Srivastava S."/>
            <person name="Singh M."/>
            <person name="Sahoo L."/>
            <person name="Jayasankar P."/>
            <person name="Meher P.K."/>
            <person name="Koringa P.G."/>
            <person name="Iquebal M.A."/>
            <person name="Das S.P."/>
            <person name="Bit A."/>
            <person name="Patnaik S."/>
            <person name="Patel N."/>
            <person name="Shah T.M."/>
            <person name="Hinsu A."/>
            <person name="Jena J.K."/>
        </authorList>
    </citation>
    <scope>NUCLEOTIDE SEQUENCE</scope>
    <source>
        <strain evidence="17">CIFAMagur01</strain>
        <tissue evidence="17">Testis</tissue>
    </source>
</reference>
<protein>
    <recommendedName>
        <fullName evidence="2">asparaginase</fullName>
        <ecNumber evidence="2">3.5.1.1</ecNumber>
    </recommendedName>
</protein>
<dbReference type="Gene3D" id="3.40.50.1170">
    <property type="entry name" value="L-asparaginase, N-terminal domain"/>
    <property type="match status" value="1"/>
</dbReference>
<feature type="compositionally biased region" description="Polar residues" evidence="15">
    <location>
        <begin position="1757"/>
        <end position="1775"/>
    </location>
</feature>
<dbReference type="PIRSF" id="PIRSF001220">
    <property type="entry name" value="L-ASNase_gatD"/>
    <property type="match status" value="1"/>
</dbReference>
<dbReference type="Gene3D" id="1.25.40.20">
    <property type="entry name" value="Ankyrin repeat-containing domain"/>
    <property type="match status" value="1"/>
</dbReference>
<evidence type="ECO:0000256" key="2">
    <source>
        <dbReference type="ARBA" id="ARBA00012920"/>
    </source>
</evidence>
<feature type="compositionally biased region" description="Low complexity" evidence="15">
    <location>
        <begin position="1704"/>
        <end position="1717"/>
    </location>
</feature>
<proteinExistence type="inferred from homology"/>
<feature type="compositionally biased region" description="Low complexity" evidence="15">
    <location>
        <begin position="1189"/>
        <end position="1198"/>
    </location>
</feature>
<evidence type="ECO:0000256" key="12">
    <source>
        <dbReference type="PROSITE-ProRule" id="PRU00283"/>
    </source>
</evidence>
<dbReference type="InterPro" id="IPR040919">
    <property type="entry name" value="Asparaginase_C"/>
</dbReference>
<feature type="region of interest" description="Disordered" evidence="15">
    <location>
        <begin position="1414"/>
        <end position="1469"/>
    </location>
</feature>
<evidence type="ECO:0000259" key="16">
    <source>
        <dbReference type="PROSITE" id="PS50067"/>
    </source>
</evidence>
<feature type="compositionally biased region" description="Polar residues" evidence="15">
    <location>
        <begin position="2062"/>
        <end position="2085"/>
    </location>
</feature>
<dbReference type="SMART" id="SM00248">
    <property type="entry name" value="ANK"/>
    <property type="match status" value="4"/>
</dbReference>
<feature type="region of interest" description="Disordered" evidence="15">
    <location>
        <begin position="2250"/>
        <end position="2298"/>
    </location>
</feature>
<dbReference type="InterPro" id="IPR027475">
    <property type="entry name" value="Asparaginase/glutaminase_AS2"/>
</dbReference>
<feature type="compositionally biased region" description="Low complexity" evidence="15">
    <location>
        <begin position="478"/>
        <end position="494"/>
    </location>
</feature>
<keyword evidence="14" id="KW-0175">Coiled coil</keyword>
<feature type="repeat" description="ANK" evidence="11">
    <location>
        <begin position="332"/>
        <end position="364"/>
    </location>
</feature>
<evidence type="ECO:0000256" key="1">
    <source>
        <dbReference type="ARBA" id="ARBA00004245"/>
    </source>
</evidence>
<keyword evidence="4" id="KW-0597">Phosphoprotein</keyword>
<feature type="region of interest" description="Disordered" evidence="15">
    <location>
        <begin position="2062"/>
        <end position="2234"/>
    </location>
</feature>
<dbReference type="SUPFAM" id="SSF48403">
    <property type="entry name" value="Ankyrin repeat"/>
    <property type="match status" value="1"/>
</dbReference>
<dbReference type="Gene3D" id="3.40.50.40">
    <property type="match status" value="1"/>
</dbReference>
<dbReference type="FunFam" id="1.25.40.20:FF:000297">
    <property type="entry name" value="Asparaginase homolog (S. cerevisiae)"/>
    <property type="match status" value="1"/>
</dbReference>
<evidence type="ECO:0000256" key="3">
    <source>
        <dbReference type="ARBA" id="ARBA00022490"/>
    </source>
</evidence>
<feature type="compositionally biased region" description="Polar residues" evidence="15">
    <location>
        <begin position="2217"/>
        <end position="2230"/>
    </location>
</feature>
<feature type="compositionally biased region" description="Low complexity" evidence="15">
    <location>
        <begin position="2098"/>
        <end position="2119"/>
    </location>
</feature>
<feature type="compositionally biased region" description="Low complexity" evidence="15">
    <location>
        <begin position="2265"/>
        <end position="2276"/>
    </location>
</feature>